<dbReference type="PANTHER" id="PTHR12083">
    <property type="entry name" value="BIFUNCTIONAL POLYNUCLEOTIDE PHOSPHATASE/KINASE"/>
    <property type="match status" value="1"/>
</dbReference>
<organism evidence="2 3">
    <name type="scientific">Aspergillus sclerotialis</name>
    <dbReference type="NCBI Taxonomy" id="2070753"/>
    <lineage>
        <taxon>Eukaryota</taxon>
        <taxon>Fungi</taxon>
        <taxon>Dikarya</taxon>
        <taxon>Ascomycota</taxon>
        <taxon>Pezizomycotina</taxon>
        <taxon>Eurotiomycetes</taxon>
        <taxon>Eurotiomycetidae</taxon>
        <taxon>Eurotiales</taxon>
        <taxon>Aspergillaceae</taxon>
        <taxon>Aspergillus</taxon>
        <taxon>Aspergillus subgen. Polypaecilum</taxon>
    </lineage>
</organism>
<name>A0A3A2ZU08_9EURO</name>
<comment type="caution">
    <text evidence="2">The sequence shown here is derived from an EMBL/GenBank/DDBJ whole genome shotgun (WGS) entry which is preliminary data.</text>
</comment>
<keyword evidence="3" id="KW-1185">Reference proteome</keyword>
<dbReference type="GO" id="GO:0006281">
    <property type="term" value="P:DNA repair"/>
    <property type="evidence" value="ECO:0007669"/>
    <property type="project" value="TreeGrafter"/>
</dbReference>
<dbReference type="InterPro" id="IPR036412">
    <property type="entry name" value="HAD-like_sf"/>
</dbReference>
<accession>A0A3A2ZU08</accession>
<dbReference type="EMBL" id="MVGC01000019">
    <property type="protein sequence ID" value="RJE26556.1"/>
    <property type="molecule type" value="Genomic_DNA"/>
</dbReference>
<dbReference type="GO" id="GO:0046403">
    <property type="term" value="F:polynucleotide 3'-phosphatase activity"/>
    <property type="evidence" value="ECO:0007669"/>
    <property type="project" value="TreeGrafter"/>
</dbReference>
<evidence type="ECO:0000256" key="1">
    <source>
        <dbReference type="SAM" id="MobiDB-lite"/>
    </source>
</evidence>
<dbReference type="InterPro" id="IPR013954">
    <property type="entry name" value="PNK3P"/>
</dbReference>
<dbReference type="PANTHER" id="PTHR12083:SF9">
    <property type="entry name" value="BIFUNCTIONAL POLYNUCLEOTIDE PHOSPHATASE_KINASE"/>
    <property type="match status" value="1"/>
</dbReference>
<feature type="region of interest" description="Disordered" evidence="1">
    <location>
        <begin position="1"/>
        <end position="28"/>
    </location>
</feature>
<evidence type="ECO:0000313" key="2">
    <source>
        <dbReference type="EMBL" id="RJE26556.1"/>
    </source>
</evidence>
<dbReference type="NCBIfam" id="TIGR01662">
    <property type="entry name" value="HAD-SF-IIIA"/>
    <property type="match status" value="1"/>
</dbReference>
<dbReference type="GO" id="GO:0046404">
    <property type="term" value="F:ATP-dependent polydeoxyribonucleotide 5'-hydroxyl-kinase activity"/>
    <property type="evidence" value="ECO:0007669"/>
    <property type="project" value="TreeGrafter"/>
</dbReference>
<dbReference type="Gene3D" id="3.40.50.1000">
    <property type="entry name" value="HAD superfamily/HAD-like"/>
    <property type="match status" value="1"/>
</dbReference>
<dbReference type="GO" id="GO:0003690">
    <property type="term" value="F:double-stranded DNA binding"/>
    <property type="evidence" value="ECO:0007669"/>
    <property type="project" value="TreeGrafter"/>
</dbReference>
<evidence type="ECO:0000313" key="3">
    <source>
        <dbReference type="Proteomes" id="UP000266188"/>
    </source>
</evidence>
<dbReference type="InterPro" id="IPR023214">
    <property type="entry name" value="HAD_sf"/>
</dbReference>
<gene>
    <name evidence="2" type="ORF">PHISCL_01068</name>
</gene>
<dbReference type="InterPro" id="IPR006549">
    <property type="entry name" value="HAD-SF_hydro_IIIA"/>
</dbReference>
<proteinExistence type="predicted"/>
<dbReference type="Proteomes" id="UP000266188">
    <property type="component" value="Unassembled WGS sequence"/>
</dbReference>
<dbReference type="NCBIfam" id="TIGR01664">
    <property type="entry name" value="DNA-3'-Pase"/>
    <property type="match status" value="1"/>
</dbReference>
<reference evidence="3" key="1">
    <citation type="submission" date="2017-02" db="EMBL/GenBank/DDBJ databases">
        <authorList>
            <person name="Tafer H."/>
            <person name="Lopandic K."/>
        </authorList>
    </citation>
    <scope>NUCLEOTIDE SEQUENCE [LARGE SCALE GENOMIC DNA]</scope>
    <source>
        <strain evidence="3">CBS 366.77</strain>
    </source>
</reference>
<dbReference type="AlphaFoldDB" id="A0A3A2ZU08"/>
<dbReference type="InterPro" id="IPR006551">
    <property type="entry name" value="Polynucleotide_phosphatase"/>
</dbReference>
<dbReference type="SUPFAM" id="SSF56784">
    <property type="entry name" value="HAD-like"/>
    <property type="match status" value="1"/>
</dbReference>
<dbReference type="STRING" id="2070753.A0A3A2ZU08"/>
<dbReference type="Pfam" id="PF08645">
    <property type="entry name" value="PNK3P"/>
    <property type="match status" value="1"/>
</dbReference>
<protein>
    <submittedName>
        <fullName evidence="2">Polynucleotide</fullName>
    </submittedName>
</protein>
<dbReference type="OrthoDB" id="19045at2759"/>
<sequence>MAGAGGTKRAASPAQAISPPPLKRKVESTVTNRAVSTFFTPLSQKKPDPITWRIVNNSLVVGKYNIATDQRRDSQKKKVAAFDLDSTLISTASGNTFARDSSDWKWWHASVPSRVKELNSKGYQVIILSNQKKVSLQKGIKGGRSESKSLTNFKERVAAVMAQLDIPMSAYAATEDDENRKPRMGMWREFLDDYDLDVSGVDLSNSIFVGDAAGRPGDHSQVDLSQGDGSGFAANIGVPFKTPEEFFLNAKPEPVKKRFDPRTYLDSNASDSGE</sequence>